<feature type="region of interest" description="Disordered" evidence="1">
    <location>
        <begin position="70"/>
        <end position="110"/>
    </location>
</feature>
<dbReference type="PANTHER" id="PTHR33233">
    <property type="entry name" value="ENDONUCLEASE/EXONUCLEASE/PHOSPHATASE"/>
    <property type="match status" value="1"/>
</dbReference>
<accession>A0AAV9KTM4</accession>
<dbReference type="EMBL" id="JAWPEI010000009">
    <property type="protein sequence ID" value="KAK4716797.1"/>
    <property type="molecule type" value="Genomic_DNA"/>
</dbReference>
<comment type="caution">
    <text evidence="2">The sequence shown here is derived from an EMBL/GenBank/DDBJ whole genome shotgun (WGS) entry which is preliminary data.</text>
</comment>
<protein>
    <submittedName>
        <fullName evidence="2">Uncharacterized protein</fullName>
    </submittedName>
</protein>
<dbReference type="Proteomes" id="UP001311915">
    <property type="component" value="Unassembled WGS sequence"/>
</dbReference>
<evidence type="ECO:0000313" key="2">
    <source>
        <dbReference type="EMBL" id="KAK4716797.1"/>
    </source>
</evidence>
<proteinExistence type="predicted"/>
<reference evidence="2 3" key="1">
    <citation type="submission" date="2023-10" db="EMBL/GenBank/DDBJ databases">
        <title>Genome-Wide Identification Analysis in wild type Solanum Pinnatisectum Reveals Some Genes Defensing Phytophthora Infestans.</title>
        <authorList>
            <person name="Sun C."/>
        </authorList>
    </citation>
    <scope>NUCLEOTIDE SEQUENCE [LARGE SCALE GENOMIC DNA]</scope>
    <source>
        <strain evidence="2">LQN</strain>
        <tissue evidence="2">Leaf</tissue>
    </source>
</reference>
<name>A0AAV9KTM4_9SOLN</name>
<evidence type="ECO:0000256" key="1">
    <source>
        <dbReference type="SAM" id="MobiDB-lite"/>
    </source>
</evidence>
<dbReference type="AlphaFoldDB" id="A0AAV9KTM4"/>
<keyword evidence="3" id="KW-1185">Reference proteome</keyword>
<evidence type="ECO:0000313" key="3">
    <source>
        <dbReference type="Proteomes" id="UP001311915"/>
    </source>
</evidence>
<dbReference type="PANTHER" id="PTHR33233:SF14">
    <property type="entry name" value="ENDONUCLEASE_EXONUCLEASE_PHOSPHATASE"/>
    <property type="match status" value="1"/>
</dbReference>
<organism evidence="2 3">
    <name type="scientific">Solanum pinnatisectum</name>
    <name type="common">tansyleaf nightshade</name>
    <dbReference type="NCBI Taxonomy" id="50273"/>
    <lineage>
        <taxon>Eukaryota</taxon>
        <taxon>Viridiplantae</taxon>
        <taxon>Streptophyta</taxon>
        <taxon>Embryophyta</taxon>
        <taxon>Tracheophyta</taxon>
        <taxon>Spermatophyta</taxon>
        <taxon>Magnoliopsida</taxon>
        <taxon>eudicotyledons</taxon>
        <taxon>Gunneridae</taxon>
        <taxon>Pentapetalae</taxon>
        <taxon>asterids</taxon>
        <taxon>lamiids</taxon>
        <taxon>Solanales</taxon>
        <taxon>Solanaceae</taxon>
        <taxon>Solanoideae</taxon>
        <taxon>Solaneae</taxon>
        <taxon>Solanum</taxon>
    </lineage>
</organism>
<gene>
    <name evidence="2" type="ORF">R3W88_015135</name>
</gene>
<sequence length="110" mass="11694">MFATTRLAGMGMNLSYIPPVIVEGEKVVTILPEDVVKDDEKWGPSIVAYVVGTTPSIGAMESSIRRDSYNKQGIQEELGANSNSLHFDEGSHSGETNGGGEGIPKLTLKA</sequence>